<sequence length="237" mass="26510">MPSGSNNATSSPISPDNQQSAPLYVELCPPIPRHHHYYNHQDAVKHQYNQIEPVPNLETIHEAKPLRHYWPYPASDLSSIYSNVLVTANGQFMRDSYGPSYTAPPMRHPVNSREYLLPPAEQHPRLSPISSLSSVTSPTSESSRRSHYFTRRDVEPQNVDSRSTASLSTPSSPAKSVPSIARSASADLLSSESEPFFPRGSEPRNPRNRKNSFDQCGNVSMRETNEIVENIERLLSS</sequence>
<reference evidence="2" key="3">
    <citation type="submission" date="2025-09" db="UniProtKB">
        <authorList>
            <consortium name="Ensembl"/>
        </authorList>
    </citation>
    <scope>IDENTIFICATION</scope>
</reference>
<dbReference type="Ensembl" id="ENSCSAVT00000009132.1">
    <property type="protein sequence ID" value="ENSCSAVP00000009018.1"/>
    <property type="gene ID" value="ENSCSAVG00000005332.1"/>
</dbReference>
<feature type="compositionally biased region" description="Low complexity" evidence="1">
    <location>
        <begin position="183"/>
        <end position="194"/>
    </location>
</feature>
<dbReference type="HOGENOM" id="CLU_1170336_0_0_1"/>
<feature type="compositionally biased region" description="Low complexity" evidence="1">
    <location>
        <begin position="125"/>
        <end position="141"/>
    </location>
</feature>
<feature type="region of interest" description="Disordered" evidence="1">
    <location>
        <begin position="122"/>
        <end position="221"/>
    </location>
</feature>
<feature type="compositionally biased region" description="Low complexity" evidence="1">
    <location>
        <begin position="161"/>
        <end position="176"/>
    </location>
</feature>
<accession>H2YUK8</accession>
<evidence type="ECO:0000313" key="3">
    <source>
        <dbReference type="Proteomes" id="UP000007875"/>
    </source>
</evidence>
<evidence type="ECO:0000256" key="1">
    <source>
        <dbReference type="SAM" id="MobiDB-lite"/>
    </source>
</evidence>
<name>H2YUK8_CIOSA</name>
<dbReference type="InParanoid" id="H2YUK8"/>
<organism evidence="2 3">
    <name type="scientific">Ciona savignyi</name>
    <name type="common">Pacific transparent sea squirt</name>
    <dbReference type="NCBI Taxonomy" id="51511"/>
    <lineage>
        <taxon>Eukaryota</taxon>
        <taxon>Metazoa</taxon>
        <taxon>Chordata</taxon>
        <taxon>Tunicata</taxon>
        <taxon>Ascidiacea</taxon>
        <taxon>Phlebobranchia</taxon>
        <taxon>Cionidae</taxon>
        <taxon>Ciona</taxon>
    </lineage>
</organism>
<evidence type="ECO:0000313" key="2">
    <source>
        <dbReference type="Ensembl" id="ENSCSAVP00000009018.1"/>
    </source>
</evidence>
<protein>
    <submittedName>
        <fullName evidence="2">Uncharacterized protein</fullName>
    </submittedName>
</protein>
<keyword evidence="3" id="KW-1185">Reference proteome</keyword>
<dbReference type="AlphaFoldDB" id="H2YUK8"/>
<reference evidence="3" key="1">
    <citation type="submission" date="2003-08" db="EMBL/GenBank/DDBJ databases">
        <authorList>
            <person name="Birren B."/>
            <person name="Nusbaum C."/>
            <person name="Abebe A."/>
            <person name="Abouelleil A."/>
            <person name="Adekoya E."/>
            <person name="Ait-zahra M."/>
            <person name="Allen N."/>
            <person name="Allen T."/>
            <person name="An P."/>
            <person name="Anderson M."/>
            <person name="Anderson S."/>
            <person name="Arachchi H."/>
            <person name="Armbruster J."/>
            <person name="Bachantsang P."/>
            <person name="Baldwin J."/>
            <person name="Barry A."/>
            <person name="Bayul T."/>
            <person name="Blitshsteyn B."/>
            <person name="Bloom T."/>
            <person name="Blye J."/>
            <person name="Boguslavskiy L."/>
            <person name="Borowsky M."/>
            <person name="Boukhgalter B."/>
            <person name="Brunache A."/>
            <person name="Butler J."/>
            <person name="Calixte N."/>
            <person name="Calvo S."/>
            <person name="Camarata J."/>
            <person name="Campo K."/>
            <person name="Chang J."/>
            <person name="Cheshatsang Y."/>
            <person name="Citroen M."/>
            <person name="Collymore A."/>
            <person name="Considine T."/>
            <person name="Cook A."/>
            <person name="Cooke P."/>
            <person name="Corum B."/>
            <person name="Cuomo C."/>
            <person name="David R."/>
            <person name="Dawoe T."/>
            <person name="Degray S."/>
            <person name="Dodge S."/>
            <person name="Dooley K."/>
            <person name="Dorje P."/>
            <person name="Dorjee K."/>
            <person name="Dorris L."/>
            <person name="Duffey N."/>
            <person name="Dupes A."/>
            <person name="Elkins T."/>
            <person name="Engels R."/>
            <person name="Erickson J."/>
            <person name="Farina A."/>
            <person name="Faro S."/>
            <person name="Ferreira P."/>
            <person name="Fischer H."/>
            <person name="Fitzgerald M."/>
            <person name="Foley K."/>
            <person name="Gage D."/>
            <person name="Galagan J."/>
            <person name="Gearin G."/>
            <person name="Gnerre S."/>
            <person name="Gnirke A."/>
            <person name="Goyette A."/>
            <person name="Graham J."/>
            <person name="Grandbois E."/>
            <person name="Gyaltsen K."/>
            <person name="Hafez N."/>
            <person name="Hagopian D."/>
            <person name="Hagos B."/>
            <person name="Hall J."/>
            <person name="Hatcher B."/>
            <person name="Heller A."/>
            <person name="Higgins H."/>
            <person name="Honan T."/>
            <person name="Horn A."/>
            <person name="Houde N."/>
            <person name="Hughes L."/>
            <person name="Hulme W."/>
            <person name="Husby E."/>
            <person name="Iliev I."/>
            <person name="Jaffe D."/>
            <person name="Jones C."/>
            <person name="Kamal M."/>
            <person name="Kamat A."/>
            <person name="Kamvysselis M."/>
            <person name="Karlsson E."/>
            <person name="Kells C."/>
            <person name="Kieu A."/>
            <person name="Kisner P."/>
            <person name="Kodira C."/>
            <person name="Kulbokas E."/>
            <person name="Labutti K."/>
            <person name="Lama D."/>
            <person name="Landers T."/>
            <person name="Leger J."/>
            <person name="Levine S."/>
            <person name="Lewis D."/>
            <person name="Lewis T."/>
            <person name="Lindblad-toh K."/>
            <person name="Liu X."/>
            <person name="Lokyitsang T."/>
            <person name="Lokyitsang Y."/>
            <person name="Lucien O."/>
            <person name="Lui A."/>
            <person name="Ma L.J."/>
            <person name="Mabbitt R."/>
            <person name="Macdonald J."/>
            <person name="Maclean C."/>
            <person name="Major J."/>
            <person name="Manning J."/>
            <person name="Marabella R."/>
            <person name="Maru K."/>
            <person name="Matthews C."/>
            <person name="Mauceli E."/>
            <person name="Mccarthy M."/>
            <person name="Mcdonough S."/>
            <person name="Mcghee T."/>
            <person name="Meldrim J."/>
            <person name="Meneus L."/>
            <person name="Mesirov J."/>
            <person name="Mihalev A."/>
            <person name="Mihova T."/>
            <person name="Mikkelsen T."/>
            <person name="Mlenga V."/>
            <person name="Moru K."/>
            <person name="Mozes J."/>
            <person name="Mulrain L."/>
            <person name="Munson G."/>
            <person name="Naylor J."/>
            <person name="Newes C."/>
            <person name="Nguyen C."/>
            <person name="Nguyen N."/>
            <person name="Nguyen T."/>
            <person name="Nicol R."/>
            <person name="Nielsen C."/>
            <person name="Nizzari M."/>
            <person name="Norbu C."/>
            <person name="Norbu N."/>
            <person name="O'donnell P."/>
            <person name="Okoawo O."/>
            <person name="O'leary S."/>
            <person name="Omotosho B."/>
            <person name="O'neill K."/>
            <person name="Osman S."/>
            <person name="Parker S."/>
            <person name="Perrin D."/>
            <person name="Phunkhang P."/>
            <person name="Piqani B."/>
            <person name="Purcell S."/>
            <person name="Rachupka T."/>
            <person name="Ramasamy U."/>
            <person name="Rameau R."/>
            <person name="Ray V."/>
            <person name="Raymond C."/>
            <person name="Retta R."/>
            <person name="Richardson S."/>
            <person name="Rise C."/>
            <person name="Rodriguez J."/>
            <person name="Rogers J."/>
            <person name="Rogov P."/>
            <person name="Rutman M."/>
            <person name="Schupbach R."/>
            <person name="Seaman C."/>
            <person name="Settipalli S."/>
            <person name="Sharpe T."/>
            <person name="Sheridan J."/>
            <person name="Sherpa N."/>
            <person name="Shi J."/>
            <person name="Smirnov S."/>
            <person name="Smith C."/>
            <person name="Sougnez C."/>
            <person name="Spencer B."/>
            <person name="Stalker J."/>
            <person name="Stange-thomann N."/>
            <person name="Stavropoulos S."/>
            <person name="Stetson K."/>
            <person name="Stone C."/>
            <person name="Stone S."/>
            <person name="Stubbs M."/>
            <person name="Talamas J."/>
            <person name="Tchuinga P."/>
            <person name="Tenzing P."/>
            <person name="Tesfaye S."/>
            <person name="Theodore J."/>
            <person name="Thoulutsang Y."/>
            <person name="Topham K."/>
            <person name="Towey S."/>
            <person name="Tsamla T."/>
            <person name="Tsomo N."/>
            <person name="Vallee D."/>
            <person name="Vassiliev H."/>
            <person name="Venkataraman V."/>
            <person name="Vinson J."/>
            <person name="Vo A."/>
            <person name="Wade C."/>
            <person name="Wang S."/>
            <person name="Wangchuk T."/>
            <person name="Wangdi T."/>
            <person name="Whittaker C."/>
            <person name="Wilkinson J."/>
            <person name="Wu Y."/>
            <person name="Wyman D."/>
            <person name="Yadav S."/>
            <person name="Yang S."/>
            <person name="Yang X."/>
            <person name="Yeager S."/>
            <person name="Yee E."/>
            <person name="Young G."/>
            <person name="Zainoun J."/>
            <person name="Zembeck L."/>
            <person name="Zimmer A."/>
            <person name="Zody M."/>
            <person name="Lander E."/>
        </authorList>
    </citation>
    <scope>NUCLEOTIDE SEQUENCE [LARGE SCALE GENOMIC DNA]</scope>
</reference>
<proteinExistence type="predicted"/>
<reference evidence="2" key="2">
    <citation type="submission" date="2025-08" db="UniProtKB">
        <authorList>
            <consortium name="Ensembl"/>
        </authorList>
    </citation>
    <scope>IDENTIFICATION</scope>
</reference>
<dbReference type="Proteomes" id="UP000007875">
    <property type="component" value="Unassembled WGS sequence"/>
</dbReference>